<evidence type="ECO:0000313" key="1">
    <source>
        <dbReference type="EMBL" id="MBB4118810.1"/>
    </source>
</evidence>
<dbReference type="InterPro" id="IPR059226">
    <property type="entry name" value="Choice_anch_Q_dom"/>
</dbReference>
<dbReference type="Gene3D" id="2.160.20.10">
    <property type="entry name" value="Single-stranded right-handed beta-helix, Pectin lyase-like"/>
    <property type="match status" value="1"/>
</dbReference>
<dbReference type="SUPFAM" id="SSF51126">
    <property type="entry name" value="Pectin lyase-like"/>
    <property type="match status" value="3"/>
</dbReference>
<dbReference type="PANTHER" id="PTHR11319">
    <property type="entry name" value="G PROTEIN-COUPLED RECEPTOR-RELATED"/>
    <property type="match status" value="1"/>
</dbReference>
<feature type="non-terminal residue" evidence="1">
    <location>
        <position position="1447"/>
    </location>
</feature>
<evidence type="ECO:0008006" key="3">
    <source>
        <dbReference type="Google" id="ProtNLM"/>
    </source>
</evidence>
<dbReference type="SMART" id="SM00710">
    <property type="entry name" value="PbH1"/>
    <property type="match status" value="10"/>
</dbReference>
<protein>
    <recommendedName>
        <fullName evidence="3">Right handed beta helix domain-containing protein</fullName>
    </recommendedName>
</protein>
<comment type="caution">
    <text evidence="1">The sequence shown here is derived from an EMBL/GenBank/DDBJ whole genome shotgun (WGS) entry which is preliminary data.</text>
</comment>
<name>A0A840EPA2_9FLAO</name>
<dbReference type="Proteomes" id="UP000553034">
    <property type="component" value="Unassembled WGS sequence"/>
</dbReference>
<keyword evidence="2" id="KW-1185">Reference proteome</keyword>
<dbReference type="PANTHER" id="PTHR11319:SF35">
    <property type="entry name" value="OUTER MEMBRANE PROTEIN PMPC-RELATED"/>
    <property type="match status" value="1"/>
</dbReference>
<evidence type="ECO:0000313" key="2">
    <source>
        <dbReference type="Proteomes" id="UP000553034"/>
    </source>
</evidence>
<dbReference type="EMBL" id="JACIFO010000003">
    <property type="protein sequence ID" value="MBB4118810.1"/>
    <property type="molecule type" value="Genomic_DNA"/>
</dbReference>
<sequence length="1447" mass="151972">MNNYNSSPSLTGVTITANTANNSGGGMYSDSSTLNLTNVHISGNTASSGAGMYSNSSTLNLTKGEITGNIANNNGGGIYSNSSTFNLTNVHISGNTAENGGGIINWNNSSSNLTNASIIGNIATNVGGGLANDNSSLSLTNATIAGNTANQVSAMHSQNNSAATINNTLVWGNTNYNNSTYTTSYSLIEGDNNTNNGNIDATGLNETDIFTDPANADYNLKDGSPAINTGDNSLYTGDINNDTDLAGNPRLYDNIIDMGAFESQTPAIILTPDANNILYVNKNVTGGTQAGDSWANAIPELADALKWARTQQDADSSVFNTQALQIYVAKGTYKPLYNANDGNYTNDANRDNAFVMVKNVQLYGGFDPTNGVTNLSHTRDFSETTGSILSGDFNNDDVVTGSGASLSFSNNTENAHHILIAAGNLGNALLDGFSLIGGNADGTNPILVNGQDIYRSHGSGMYSKSSSPSLTHVTITKNNASHGGGIYNFDSSSPSLTNVVITKNKALNNGGGIRNNKNCSPSLINVNITENLADYGGGIYTENNSSPSLTNVTITINHATTNGNEIYNTSSLTINNSIVWGGIVNNNGNYTANHSLIQGNSNTANGNIDATGLSATDIFTDHANADYSLKDGSPATNTGSNSLYTGDINNDTDLAGNTRLFGSTIDIGAFESQHIIISPDANNILYVDKNVTGGTQTGDSWANAIPELADALKWARTEHDANNNWLQNDSLQIYIAKGTYLPLYNAADGQYTNNGNRDNAFVMVKNVQLYGGFDPTNGVTNLSHTRDFSETTGSILSGDFNNDDVVTGSGASLSFSNNTENAYHVLVSARNVGNALLDGFSLTGGNASGSNNITVNGQIIWRHYGGGMYNNYSSPSLTNVNIANNTAANAGGMYNTNYSSPSLTNVTIANNTANQGGGMYNGYYSSPSLTNVNIIKNNSTYRGGGIFNMSGNGTFTNTTIVGNSPNAIYAYGWTFWNNSIVWGSIDGSNYTAKHSLIQGNSSTANGNIDATGLSETDIFTDPANADYSLKYNSSAIDAGDNTAYTNAGGDLNNDTDLAGNTRLFGGTIDIGAYEYYGIKTYWTGSINTDWHTAGNWTSGLPSTTSNAVIDQVINQPLVAATNSAEAYSIVINPGASLSVLGELSFQTSLTNHGDLLFLSNANATGQLTELPEGASITGNPAEVQRYIPSGTRAFRFLSSAVNSTDNIHTNWQEGALNNTDNPTPGFGTHITGDAAGLNGFDATPSGNASLFDFDNATQTWSAITNTDVNTLTIGKAYRLYVRGDRSIDVTSNAATPTATTLRAKGSLHTGNFSLSNLSGTAGGFNFVGNPYQATVDMSQVAIQSTNIATNYYWVWDPNLNTEGAYTTVDLSNGSPLPTTSAANQYLQPGQAAFLATANNANASILFKEENKATSQSPTNVFNVYNPTNAMLDISLLHADNILADQTR</sequence>
<dbReference type="InterPro" id="IPR012334">
    <property type="entry name" value="Pectin_lyas_fold"/>
</dbReference>
<gene>
    <name evidence="1" type="ORF">GGR32_001090</name>
</gene>
<dbReference type="InterPro" id="IPR006626">
    <property type="entry name" value="PbH1"/>
</dbReference>
<proteinExistence type="predicted"/>
<dbReference type="InterPro" id="IPR011050">
    <property type="entry name" value="Pectin_lyase_fold/virulence"/>
</dbReference>
<organism evidence="1 2">
    <name type="scientific">Mesonia hippocampi</name>
    <dbReference type="NCBI Taxonomy" id="1628250"/>
    <lineage>
        <taxon>Bacteria</taxon>
        <taxon>Pseudomonadati</taxon>
        <taxon>Bacteroidota</taxon>
        <taxon>Flavobacteriia</taxon>
        <taxon>Flavobacteriales</taxon>
        <taxon>Flavobacteriaceae</taxon>
        <taxon>Mesonia</taxon>
    </lineage>
</organism>
<accession>A0A840EPA2</accession>
<reference evidence="1 2" key="1">
    <citation type="submission" date="2020-08" db="EMBL/GenBank/DDBJ databases">
        <title>Genomic Encyclopedia of Type Strains, Phase IV (KMG-IV): sequencing the most valuable type-strain genomes for metagenomic binning, comparative biology and taxonomic classification.</title>
        <authorList>
            <person name="Goeker M."/>
        </authorList>
    </citation>
    <scope>NUCLEOTIDE SEQUENCE [LARGE SCALE GENOMIC DNA]</scope>
    <source>
        <strain evidence="1 2">DSM 29568</strain>
    </source>
</reference>
<dbReference type="NCBIfam" id="NF041518">
    <property type="entry name" value="choice_anch_Q"/>
    <property type="match status" value="3"/>
</dbReference>